<dbReference type="Proteomes" id="UP000627781">
    <property type="component" value="Unassembled WGS sequence"/>
</dbReference>
<gene>
    <name evidence="2" type="ORF">H9661_08805</name>
</gene>
<proteinExistence type="predicted"/>
<evidence type="ECO:0008006" key="4">
    <source>
        <dbReference type="Google" id="ProtNLM"/>
    </source>
</evidence>
<organism evidence="2 3">
    <name type="scientific">Clostridium cibarium</name>
    <dbReference type="NCBI Taxonomy" id="2762247"/>
    <lineage>
        <taxon>Bacteria</taxon>
        <taxon>Bacillati</taxon>
        <taxon>Bacillota</taxon>
        <taxon>Clostridia</taxon>
        <taxon>Eubacteriales</taxon>
        <taxon>Clostridiaceae</taxon>
        <taxon>Clostridium</taxon>
    </lineage>
</organism>
<comment type="caution">
    <text evidence="2">The sequence shown here is derived from an EMBL/GenBank/DDBJ whole genome shotgun (WGS) entry which is preliminary data.</text>
</comment>
<evidence type="ECO:0000313" key="2">
    <source>
        <dbReference type="EMBL" id="MBD7911454.1"/>
    </source>
</evidence>
<accession>A0ABR8PTL0</accession>
<reference evidence="2 3" key="1">
    <citation type="submission" date="2020-08" db="EMBL/GenBank/DDBJ databases">
        <title>A Genomic Blueprint of the Chicken Gut Microbiome.</title>
        <authorList>
            <person name="Gilroy R."/>
            <person name="Ravi A."/>
            <person name="Getino M."/>
            <person name="Pursley I."/>
            <person name="Horton D.L."/>
            <person name="Alikhan N.-F."/>
            <person name="Baker D."/>
            <person name="Gharbi K."/>
            <person name="Hall N."/>
            <person name="Watson M."/>
            <person name="Adriaenssens E.M."/>
            <person name="Foster-Nyarko E."/>
            <person name="Jarju S."/>
            <person name="Secka A."/>
            <person name="Antonio M."/>
            <person name="Oren A."/>
            <person name="Chaudhuri R."/>
            <person name="La Ragione R.M."/>
            <person name="Hildebrand F."/>
            <person name="Pallen M.J."/>
        </authorList>
    </citation>
    <scope>NUCLEOTIDE SEQUENCE [LARGE SCALE GENOMIC DNA]</scope>
    <source>
        <strain evidence="2 3">Sa3CVN1</strain>
    </source>
</reference>
<feature type="signal peptide" evidence="1">
    <location>
        <begin position="1"/>
        <end position="23"/>
    </location>
</feature>
<dbReference type="RefSeq" id="WP_191768319.1">
    <property type="nucleotide sequence ID" value="NZ_JACSRA010000011.1"/>
</dbReference>
<evidence type="ECO:0000256" key="1">
    <source>
        <dbReference type="SAM" id="SignalP"/>
    </source>
</evidence>
<evidence type="ECO:0000313" key="3">
    <source>
        <dbReference type="Proteomes" id="UP000627781"/>
    </source>
</evidence>
<dbReference type="EMBL" id="JACSRA010000011">
    <property type="protein sequence ID" value="MBD7911454.1"/>
    <property type="molecule type" value="Genomic_DNA"/>
</dbReference>
<protein>
    <recommendedName>
        <fullName evidence="4">SH3 domain-containing protein</fullName>
    </recommendedName>
</protein>
<feature type="chain" id="PRO_5045243295" description="SH3 domain-containing protein" evidence="1">
    <location>
        <begin position="24"/>
        <end position="113"/>
    </location>
</feature>
<keyword evidence="1" id="KW-0732">Signal</keyword>
<keyword evidence="3" id="KW-1185">Reference proteome</keyword>
<name>A0ABR8PTL0_9CLOT</name>
<sequence>MNKKLLSLVIAGVLAVTSLPAVATSAATTDTTTISSASRHYTRHPVPADYVGWVYCTGSGVRIRNGNGEIRGTLLCGQQIYIYGLINGQGCSYLHGERVYVAGQYLSTVPEDC</sequence>